<sequence length="405" mass="44669">MPLSDVRVVDCGQAIAGPLCATYLGDLGADVIKIERPSGEVYRTDRREKDGEPFNPGFEQFNRNKRSLCLDMKTPDGMATLYDLVAESDVFVQNWPPGVAERLDVDYETLREINEDLIYVHVTGYGETGPMANKPAMDTIVQHVSGLSSLLGYDDGKPPIRAQSSVADFYAGCHAAISALAALRHRDAHDAAGQKIDVSLLESLMHNMDGAFGYYHNSGEIPRNGGRNAFFNDEMLYGAAAAADGWVCVALLLYSDPMWEACCELIGREDLLEDPKYQTDAGRMDDAAELTALFEEWLAEQPADEAVDRLNDAGIPAAHHRTIDEAANLDHVRERDVFREVEHPRLDRLTLTDTPLSLSETPVQDPRHAPVLGEHNREILDELGYDDDEIDALAADGVIDARADR</sequence>
<organism evidence="2 3">
    <name type="scientific">Halorientalis regularis</name>
    <dbReference type="NCBI Taxonomy" id="660518"/>
    <lineage>
        <taxon>Archaea</taxon>
        <taxon>Methanobacteriati</taxon>
        <taxon>Methanobacteriota</taxon>
        <taxon>Stenosarchaea group</taxon>
        <taxon>Halobacteria</taxon>
        <taxon>Halobacteriales</taxon>
        <taxon>Haloarculaceae</taxon>
        <taxon>Halorientalis</taxon>
    </lineage>
</organism>
<dbReference type="InterPro" id="IPR044855">
    <property type="entry name" value="CoA-Trfase_III_dom3_sf"/>
</dbReference>
<evidence type="ECO:0000256" key="1">
    <source>
        <dbReference type="ARBA" id="ARBA00022679"/>
    </source>
</evidence>
<dbReference type="InterPro" id="IPR050483">
    <property type="entry name" value="CoA-transferase_III_domain"/>
</dbReference>
<dbReference type="AlphaFoldDB" id="A0A1G7N8K2"/>
<keyword evidence="3" id="KW-1185">Reference proteome</keyword>
<proteinExistence type="predicted"/>
<accession>A0A1G7N8K2</accession>
<dbReference type="Proteomes" id="UP000199076">
    <property type="component" value="Unassembled WGS sequence"/>
</dbReference>
<dbReference type="GO" id="GO:0008410">
    <property type="term" value="F:CoA-transferase activity"/>
    <property type="evidence" value="ECO:0007669"/>
    <property type="project" value="TreeGrafter"/>
</dbReference>
<dbReference type="InterPro" id="IPR023606">
    <property type="entry name" value="CoA-Trfase_III_dom_1_sf"/>
</dbReference>
<dbReference type="Pfam" id="PF02515">
    <property type="entry name" value="CoA_transf_3"/>
    <property type="match status" value="1"/>
</dbReference>
<dbReference type="EMBL" id="FNBK01000008">
    <property type="protein sequence ID" value="SDF70398.1"/>
    <property type="molecule type" value="Genomic_DNA"/>
</dbReference>
<name>A0A1G7N8K2_9EURY</name>
<reference evidence="3" key="1">
    <citation type="submission" date="2016-10" db="EMBL/GenBank/DDBJ databases">
        <authorList>
            <person name="Varghese N."/>
            <person name="Submissions S."/>
        </authorList>
    </citation>
    <scope>NUCLEOTIDE SEQUENCE [LARGE SCALE GENOMIC DNA]</scope>
    <source>
        <strain evidence="3">IBRC-M 10760</strain>
    </source>
</reference>
<evidence type="ECO:0000313" key="2">
    <source>
        <dbReference type="EMBL" id="SDF70398.1"/>
    </source>
</evidence>
<dbReference type="PANTHER" id="PTHR48207:SF3">
    <property type="entry name" value="SUCCINATE--HYDROXYMETHYLGLUTARATE COA-TRANSFERASE"/>
    <property type="match status" value="1"/>
</dbReference>
<dbReference type="OrthoDB" id="28444at2157"/>
<dbReference type="PANTHER" id="PTHR48207">
    <property type="entry name" value="SUCCINATE--HYDROXYMETHYLGLUTARATE COA-TRANSFERASE"/>
    <property type="match status" value="1"/>
</dbReference>
<dbReference type="SUPFAM" id="SSF89796">
    <property type="entry name" value="CoA-transferase family III (CaiB/BaiF)"/>
    <property type="match status" value="1"/>
</dbReference>
<dbReference type="RefSeq" id="WP_092692566.1">
    <property type="nucleotide sequence ID" value="NZ_FNBK01000008.1"/>
</dbReference>
<keyword evidence="1 2" id="KW-0808">Transferase</keyword>
<dbReference type="STRING" id="660518.SAMN05216218_108224"/>
<evidence type="ECO:0000313" key="3">
    <source>
        <dbReference type="Proteomes" id="UP000199076"/>
    </source>
</evidence>
<protein>
    <submittedName>
        <fullName evidence="2">Crotonobetainyl-CoA:carnitine CoA-transferase CaiB</fullName>
    </submittedName>
</protein>
<dbReference type="Gene3D" id="3.40.50.10540">
    <property type="entry name" value="Crotonobetainyl-coa:carnitine coa-transferase, domain 1"/>
    <property type="match status" value="1"/>
</dbReference>
<dbReference type="Gene3D" id="3.30.1540.10">
    <property type="entry name" value="formyl-coa transferase, domain 3"/>
    <property type="match status" value="1"/>
</dbReference>
<dbReference type="InterPro" id="IPR003673">
    <property type="entry name" value="CoA-Trfase_fam_III"/>
</dbReference>
<gene>
    <name evidence="2" type="ORF">SAMN05216218_108224</name>
</gene>